<evidence type="ECO:0000256" key="1">
    <source>
        <dbReference type="ARBA" id="ARBA00004651"/>
    </source>
</evidence>
<keyword evidence="7 14" id="KW-1133">Transmembrane helix</keyword>
<comment type="subcellular location">
    <subcellularLocation>
        <location evidence="1 14">Cell membrane</location>
        <topology evidence="1 14">Multi-pass membrane protein</topology>
    </subcellularLocation>
</comment>
<evidence type="ECO:0000256" key="3">
    <source>
        <dbReference type="ARBA" id="ARBA00012292"/>
    </source>
</evidence>
<feature type="transmembrane region" description="Helical" evidence="14">
    <location>
        <begin position="121"/>
        <end position="141"/>
    </location>
</feature>
<evidence type="ECO:0000256" key="9">
    <source>
        <dbReference type="ARBA" id="ARBA00023136"/>
    </source>
</evidence>
<feature type="transmembrane region" description="Helical" evidence="14">
    <location>
        <begin position="177"/>
        <end position="195"/>
    </location>
</feature>
<evidence type="ECO:0000256" key="11">
    <source>
        <dbReference type="ARBA" id="ARBA00040810"/>
    </source>
</evidence>
<comment type="miscellaneous">
    <text evidence="14">Carbon 2 of the heme B porphyrin ring is defined according to the Fischer nomenclature.</text>
</comment>
<dbReference type="Proteomes" id="UP000030341">
    <property type="component" value="Chromosome 1"/>
</dbReference>
<dbReference type="InterPro" id="IPR044878">
    <property type="entry name" value="UbiA_sf"/>
</dbReference>
<dbReference type="InterPro" id="IPR006369">
    <property type="entry name" value="Protohaem_IX_farnesylTrfase"/>
</dbReference>
<keyword evidence="8 14" id="KW-0350">Heme biosynthesis</keyword>
<dbReference type="OrthoDB" id="9814417at2"/>
<gene>
    <name evidence="14" type="primary">cyoE</name>
    <name evidence="15" type="ORF">OM33_02335</name>
</gene>
<evidence type="ECO:0000313" key="16">
    <source>
        <dbReference type="Proteomes" id="UP000030341"/>
    </source>
</evidence>
<feature type="transmembrane region" description="Helical" evidence="14">
    <location>
        <begin position="53"/>
        <end position="73"/>
    </location>
</feature>
<evidence type="ECO:0000256" key="12">
    <source>
        <dbReference type="ARBA" id="ARBA00042475"/>
    </source>
</evidence>
<dbReference type="KEGG" id="pseo:OM33_02335"/>
<dbReference type="UniPathway" id="UPA00834">
    <property type="reaction ID" value="UER00712"/>
</dbReference>
<dbReference type="HAMAP" id="MF_00154">
    <property type="entry name" value="CyoE_CtaB"/>
    <property type="match status" value="1"/>
</dbReference>
<dbReference type="PROSITE" id="PS00943">
    <property type="entry name" value="UBIA"/>
    <property type="match status" value="1"/>
</dbReference>
<feature type="transmembrane region" description="Helical" evidence="14">
    <location>
        <begin position="222"/>
        <end position="239"/>
    </location>
</feature>
<dbReference type="Pfam" id="PF01040">
    <property type="entry name" value="UbiA"/>
    <property type="match status" value="1"/>
</dbReference>
<comment type="pathway">
    <text evidence="2 14">Porphyrin-containing compound metabolism; heme O biosynthesis; heme O from protoheme: step 1/1.</text>
</comment>
<comment type="similarity">
    <text evidence="14">Belongs to the UbiA prenyltransferase family. Protoheme IX farnesyltransferase subfamily.</text>
</comment>
<evidence type="ECO:0000313" key="15">
    <source>
        <dbReference type="EMBL" id="AIY64117.1"/>
    </source>
</evidence>
<dbReference type="Gene3D" id="1.10.357.140">
    <property type="entry name" value="UbiA prenyltransferase"/>
    <property type="match status" value="1"/>
</dbReference>
<dbReference type="NCBIfam" id="TIGR01473">
    <property type="entry name" value="cyoE_ctaB"/>
    <property type="match status" value="1"/>
</dbReference>
<accession>A0A0A7EDP7</accession>
<feature type="transmembrane region" description="Helical" evidence="14">
    <location>
        <begin position="148"/>
        <end position="165"/>
    </location>
</feature>
<evidence type="ECO:0000256" key="5">
    <source>
        <dbReference type="ARBA" id="ARBA00022679"/>
    </source>
</evidence>
<keyword evidence="9 14" id="KW-0472">Membrane</keyword>
<dbReference type="RefSeq" id="WP_038638247.1">
    <property type="nucleotide sequence ID" value="NZ_CP009888.1"/>
</dbReference>
<dbReference type="PANTHER" id="PTHR43448:SF7">
    <property type="entry name" value="4-HYDROXYBENZOATE SOLANESYLTRANSFERASE"/>
    <property type="match status" value="1"/>
</dbReference>
<dbReference type="GO" id="GO:0008495">
    <property type="term" value="F:protoheme IX farnesyltransferase activity"/>
    <property type="evidence" value="ECO:0007669"/>
    <property type="project" value="UniProtKB-UniRule"/>
</dbReference>
<evidence type="ECO:0000256" key="6">
    <source>
        <dbReference type="ARBA" id="ARBA00022692"/>
    </source>
</evidence>
<dbReference type="InterPro" id="IPR000537">
    <property type="entry name" value="UbiA_prenyltransferase"/>
</dbReference>
<organism evidence="15 16">
    <name type="scientific">Pseudoalteromonas piratica</name>
    <dbReference type="NCBI Taxonomy" id="1348114"/>
    <lineage>
        <taxon>Bacteria</taxon>
        <taxon>Pseudomonadati</taxon>
        <taxon>Pseudomonadota</taxon>
        <taxon>Gammaproteobacteria</taxon>
        <taxon>Alteromonadales</taxon>
        <taxon>Pseudoalteromonadaceae</taxon>
        <taxon>Pseudoalteromonas</taxon>
    </lineage>
</organism>
<feature type="transmembrane region" description="Helical" evidence="14">
    <location>
        <begin position="274"/>
        <end position="293"/>
    </location>
</feature>
<evidence type="ECO:0000256" key="4">
    <source>
        <dbReference type="ARBA" id="ARBA00022475"/>
    </source>
</evidence>
<dbReference type="InterPro" id="IPR030470">
    <property type="entry name" value="UbiA_prenylTrfase_CS"/>
</dbReference>
<evidence type="ECO:0000256" key="2">
    <source>
        <dbReference type="ARBA" id="ARBA00004919"/>
    </source>
</evidence>
<evidence type="ECO:0000256" key="14">
    <source>
        <dbReference type="HAMAP-Rule" id="MF_00154"/>
    </source>
</evidence>
<keyword evidence="5 14" id="KW-0808">Transferase</keyword>
<feature type="transmembrane region" description="Helical" evidence="14">
    <location>
        <begin position="94"/>
        <end position="115"/>
    </location>
</feature>
<dbReference type="GO" id="GO:0005886">
    <property type="term" value="C:plasma membrane"/>
    <property type="evidence" value="ECO:0007669"/>
    <property type="project" value="UniProtKB-SubCell"/>
</dbReference>
<dbReference type="EC" id="2.5.1.141" evidence="3 14"/>
<dbReference type="AlphaFoldDB" id="A0A0A7EDP7"/>
<evidence type="ECO:0000256" key="8">
    <source>
        <dbReference type="ARBA" id="ARBA00023133"/>
    </source>
</evidence>
<sequence length="298" mass="33345">MTTNVLQLQRSVRAKIHEYLVLCKHKVVMLLALTAVVGQGLAPNAERTLLEQMMTIVGIALLASSAAVINHIVDSDIDKKMRRTDARPVATGSISNGHAFTFSMIMLAVGFSLLAQFANWLTAWLTMFALVGYAFIYTLVLKRRTPQNIVIGGFAGAMPPLLGWVSETGTMSAEPWLLVMIVFTWTPPHFWALAIDRKKDYENAKVPMLPVTHGIEFTKTMVLLYSVLLTLVCVLPFLIGMSGNAYLVASLVLNSIFVYRAWQLKFAPKEKSAIKLFIYSIWQLMLLFMALFIDKWLI</sequence>
<dbReference type="HOGENOM" id="CLU_029631_0_2_6"/>
<dbReference type="eggNOG" id="COG0109">
    <property type="taxonomic scope" value="Bacteria"/>
</dbReference>
<reference evidence="15 16" key="1">
    <citation type="submission" date="2014-11" db="EMBL/GenBank/DDBJ databases">
        <title>Complete Genome Sequence of Pseudoalteromonas sp. Strain OCN003 Isolated from Kaneohe Bay, Oahu, Hawaii.</title>
        <authorList>
            <person name="Beurmann S."/>
            <person name="Videau P."/>
            <person name="Ushijima B."/>
            <person name="Smith A.M."/>
            <person name="Aeby G.S."/>
            <person name="Callahan S.M."/>
            <person name="Belcaid M."/>
        </authorList>
    </citation>
    <scope>NUCLEOTIDE SEQUENCE [LARGE SCALE GENOMIC DNA]</scope>
    <source>
        <strain evidence="15 16">OCN003</strain>
    </source>
</reference>
<evidence type="ECO:0000256" key="10">
    <source>
        <dbReference type="ARBA" id="ARBA00030253"/>
    </source>
</evidence>
<dbReference type="NCBIfam" id="NF003349">
    <property type="entry name" value="PRK04375.1-2"/>
    <property type="match status" value="1"/>
</dbReference>
<evidence type="ECO:0000256" key="7">
    <source>
        <dbReference type="ARBA" id="ARBA00022989"/>
    </source>
</evidence>
<comment type="function">
    <text evidence="14">Converts heme B (protoheme IX) to heme O by substitution of the vinyl group on carbon 2 of heme B porphyrin ring with a hydroxyethyl farnesyl side group.</text>
</comment>
<dbReference type="CDD" id="cd13957">
    <property type="entry name" value="PT_UbiA_Cox10"/>
    <property type="match status" value="1"/>
</dbReference>
<dbReference type="STRING" id="1348114.OM33_02335"/>
<protein>
    <recommendedName>
        <fullName evidence="11 14">Protoheme IX farnesyltransferase</fullName>
        <ecNumber evidence="3 14">2.5.1.141</ecNumber>
    </recommendedName>
    <alternativeName>
        <fullName evidence="12 14">Heme B farnesyltransferase</fullName>
    </alternativeName>
    <alternativeName>
        <fullName evidence="10 14">Heme O synthase</fullName>
    </alternativeName>
</protein>
<dbReference type="PANTHER" id="PTHR43448">
    <property type="entry name" value="PROTOHEME IX FARNESYLTRANSFERASE, MITOCHONDRIAL"/>
    <property type="match status" value="1"/>
</dbReference>
<keyword evidence="6 14" id="KW-0812">Transmembrane</keyword>
<name>A0A0A7EDP7_9GAMM</name>
<keyword evidence="16" id="KW-1185">Reference proteome</keyword>
<feature type="transmembrane region" description="Helical" evidence="14">
    <location>
        <begin position="245"/>
        <end position="262"/>
    </location>
</feature>
<feature type="transmembrane region" description="Helical" evidence="14">
    <location>
        <begin position="21"/>
        <end position="41"/>
    </location>
</feature>
<evidence type="ECO:0000256" key="13">
    <source>
        <dbReference type="ARBA" id="ARBA00047690"/>
    </source>
</evidence>
<proteinExistence type="inferred from homology"/>
<dbReference type="EMBL" id="CP009888">
    <property type="protein sequence ID" value="AIY64117.1"/>
    <property type="molecule type" value="Genomic_DNA"/>
</dbReference>
<keyword evidence="4 14" id="KW-1003">Cell membrane</keyword>
<dbReference type="GO" id="GO:0048034">
    <property type="term" value="P:heme O biosynthetic process"/>
    <property type="evidence" value="ECO:0007669"/>
    <property type="project" value="UniProtKB-UniRule"/>
</dbReference>
<comment type="catalytic activity">
    <reaction evidence="13 14">
        <text>heme b + (2E,6E)-farnesyl diphosphate + H2O = Fe(II)-heme o + diphosphate</text>
        <dbReference type="Rhea" id="RHEA:28070"/>
        <dbReference type="ChEBI" id="CHEBI:15377"/>
        <dbReference type="ChEBI" id="CHEBI:33019"/>
        <dbReference type="ChEBI" id="CHEBI:60344"/>
        <dbReference type="ChEBI" id="CHEBI:60530"/>
        <dbReference type="ChEBI" id="CHEBI:175763"/>
        <dbReference type="EC" id="2.5.1.141"/>
    </reaction>
</comment>